<feature type="transmembrane region" description="Helical" evidence="1">
    <location>
        <begin position="134"/>
        <end position="158"/>
    </location>
</feature>
<feature type="transmembrane region" description="Helical" evidence="1">
    <location>
        <begin position="21"/>
        <end position="39"/>
    </location>
</feature>
<protein>
    <recommendedName>
        <fullName evidence="4">Metal-binding protein</fullName>
    </recommendedName>
</protein>
<keyword evidence="1" id="KW-1133">Transmembrane helix</keyword>
<dbReference type="Proteomes" id="UP000186894">
    <property type="component" value="Unassembled WGS sequence"/>
</dbReference>
<keyword evidence="1" id="KW-0472">Membrane</keyword>
<name>A0A1Q8ZLA3_9HYPH</name>
<dbReference type="OrthoDB" id="980055at2"/>
<accession>A0A1Q8ZLA3</accession>
<dbReference type="STRING" id="1867956.BJF95_00605"/>
<dbReference type="RefSeq" id="WP_075641362.1">
    <property type="nucleotide sequence ID" value="NZ_MKIM01000031.1"/>
</dbReference>
<evidence type="ECO:0000313" key="2">
    <source>
        <dbReference type="EMBL" id="OLP42669.1"/>
    </source>
</evidence>
<gene>
    <name evidence="2" type="ORF">BJF95_00605</name>
</gene>
<dbReference type="EMBL" id="MKIM01000031">
    <property type="protein sequence ID" value="OLP42669.1"/>
    <property type="molecule type" value="Genomic_DNA"/>
</dbReference>
<dbReference type="InterPro" id="IPR018688">
    <property type="entry name" value="PpoB2-like"/>
</dbReference>
<reference evidence="2 3" key="1">
    <citation type="submission" date="2016-09" db="EMBL/GenBank/DDBJ databases">
        <title>Rhizobium oryziradicis sp. nov., isolated from the root of rice.</title>
        <authorList>
            <person name="Zhao J."/>
            <person name="Zhang X."/>
        </authorList>
    </citation>
    <scope>NUCLEOTIDE SEQUENCE [LARGE SCALE GENOMIC DNA]</scope>
    <source>
        <strain evidence="2 3">N19</strain>
    </source>
</reference>
<evidence type="ECO:0000313" key="3">
    <source>
        <dbReference type="Proteomes" id="UP000186894"/>
    </source>
</evidence>
<keyword evidence="1" id="KW-0812">Transmembrane</keyword>
<keyword evidence="3" id="KW-1185">Reference proteome</keyword>
<feature type="transmembrane region" description="Helical" evidence="1">
    <location>
        <begin position="108"/>
        <end position="128"/>
    </location>
</feature>
<evidence type="ECO:0008006" key="4">
    <source>
        <dbReference type="Google" id="ProtNLM"/>
    </source>
</evidence>
<sequence length="279" mass="31845">MLQRYSLKFQAIRSLLSEPPWPLVLSISLAAWFAMALLGHSNSVPDLCVTASGALIDQSWRALQAALWLADPVNLALSWILMLIAMMSLVLVPPFRHIWYRSMKRRRVRAIVCFLSSYCGIWLLFAPLLVFSGILIQVATALLNVPSWIFAVSILMFWQTTPWKQHFLNLCHWTPRLSVFGWAADRDCLRYGARDACLCIGTCWALMLLPIAVHTHHLPLMAFASVVMVLERLKPCRAVRWYPPGWRWGQYFADGVKRSAVWQTTKPKAPIVQQKTKQA</sequence>
<feature type="transmembrane region" description="Helical" evidence="1">
    <location>
        <begin position="76"/>
        <end position="96"/>
    </location>
</feature>
<proteinExistence type="predicted"/>
<organism evidence="2 3">
    <name type="scientific">Rhizobium oryziradicis</name>
    <dbReference type="NCBI Taxonomy" id="1867956"/>
    <lineage>
        <taxon>Bacteria</taxon>
        <taxon>Pseudomonadati</taxon>
        <taxon>Pseudomonadota</taxon>
        <taxon>Alphaproteobacteria</taxon>
        <taxon>Hyphomicrobiales</taxon>
        <taxon>Rhizobiaceae</taxon>
        <taxon>Rhizobium/Agrobacterium group</taxon>
        <taxon>Rhizobium</taxon>
    </lineage>
</organism>
<evidence type="ECO:0000256" key="1">
    <source>
        <dbReference type="SAM" id="Phobius"/>
    </source>
</evidence>
<dbReference type="AlphaFoldDB" id="A0A1Q8ZLA3"/>
<comment type="caution">
    <text evidence="2">The sequence shown here is derived from an EMBL/GenBank/DDBJ whole genome shotgun (WGS) entry which is preliminary data.</text>
</comment>
<dbReference type="Pfam" id="PF09948">
    <property type="entry name" value="PpoB2"/>
    <property type="match status" value="1"/>
</dbReference>